<reference evidence="1 2" key="1">
    <citation type="submission" date="2017-06" db="EMBL/GenBank/DDBJ databases">
        <authorList>
            <person name="Varghese N."/>
            <person name="Submissions S."/>
        </authorList>
    </citation>
    <scope>NUCLEOTIDE SEQUENCE [LARGE SCALE GENOMIC DNA]</scope>
    <source>
        <strain evidence="1 2">DSM 26989</strain>
    </source>
</reference>
<dbReference type="OrthoDB" id="1082452at2"/>
<gene>
    <name evidence="1" type="ORF">SAMN06265364_10427</name>
</gene>
<dbReference type="RefSeq" id="WP_089365568.1">
    <property type="nucleotide sequence ID" value="NZ_CP023863.1"/>
</dbReference>
<evidence type="ECO:0000313" key="1">
    <source>
        <dbReference type="EMBL" id="SNR67549.1"/>
    </source>
</evidence>
<sequence>MKLRLLVLFGLLTSLLVSAQAQTSNNDVAFVDAQGKVIPNGTTVVLNAVKDAMFPPGWKEIAGEVYIKNTSDKDLIVTLFSRINSIDGGNVTVCALGGCTPVEEGNSTEIGSQPLLAGSEKESIAIEHTYEHSEKGSITLKITTKESDSEQQIEGPSITIKFDTNPTAIAGVASQKGLTYDVFNTQGSLLYKQLTSLAGLPKGLYLVRQQSAKGVTTIKKCVIH</sequence>
<dbReference type="KEGG" id="pje:CRM71_02025"/>
<keyword evidence="2" id="KW-1185">Reference proteome</keyword>
<organism evidence="1 2">
    <name type="scientific">Prevotella jejuni</name>
    <dbReference type="NCBI Taxonomy" id="1177574"/>
    <lineage>
        <taxon>Bacteria</taxon>
        <taxon>Pseudomonadati</taxon>
        <taxon>Bacteroidota</taxon>
        <taxon>Bacteroidia</taxon>
        <taxon>Bacteroidales</taxon>
        <taxon>Prevotellaceae</taxon>
        <taxon>Prevotella</taxon>
    </lineage>
</organism>
<accession>A0A2K9H9V9</accession>
<dbReference type="Proteomes" id="UP000198427">
    <property type="component" value="Unassembled WGS sequence"/>
</dbReference>
<dbReference type="AlphaFoldDB" id="A0A2K9H9V9"/>
<proteinExistence type="predicted"/>
<dbReference type="GeneID" id="94028215"/>
<evidence type="ECO:0000313" key="2">
    <source>
        <dbReference type="Proteomes" id="UP000198427"/>
    </source>
</evidence>
<name>A0A2K9H9V9_9BACT</name>
<dbReference type="EMBL" id="FZNZ01000004">
    <property type="protein sequence ID" value="SNR67549.1"/>
    <property type="molecule type" value="Genomic_DNA"/>
</dbReference>
<comment type="caution">
    <text evidence="1">The sequence shown here is derived from an EMBL/GenBank/DDBJ whole genome shotgun (WGS) entry which is preliminary data.</text>
</comment>
<protein>
    <submittedName>
        <fullName evidence="1">Uncharacterized protein</fullName>
    </submittedName>
</protein>